<dbReference type="EMBL" id="JAFIQS010000002">
    <property type="protein sequence ID" value="KAG5173228.1"/>
    <property type="molecule type" value="Genomic_DNA"/>
</dbReference>
<gene>
    <name evidence="3" type="ORF">JR316_002738</name>
</gene>
<protein>
    <submittedName>
        <fullName evidence="3">Uncharacterized protein</fullName>
    </submittedName>
</protein>
<feature type="coiled-coil region" evidence="1">
    <location>
        <begin position="95"/>
        <end position="143"/>
    </location>
</feature>
<proteinExistence type="predicted"/>
<accession>A0A8H7Y5W0</accession>
<reference evidence="3" key="1">
    <citation type="submission" date="2021-02" db="EMBL/GenBank/DDBJ databases">
        <title>Psilocybe cubensis genome.</title>
        <authorList>
            <person name="Mckernan K.J."/>
            <person name="Crawford S."/>
            <person name="Trippe A."/>
            <person name="Kane L.T."/>
            <person name="Mclaughlin S."/>
        </authorList>
    </citation>
    <scope>NUCLEOTIDE SEQUENCE [LARGE SCALE GENOMIC DNA]</scope>
    <source>
        <strain evidence="3">MGC-MH-2018</strain>
    </source>
</reference>
<name>A0A8H7Y5W0_PSICU</name>
<evidence type="ECO:0000313" key="3">
    <source>
        <dbReference type="EMBL" id="KAG5173228.1"/>
    </source>
</evidence>
<dbReference type="OrthoDB" id="3222645at2759"/>
<evidence type="ECO:0000256" key="1">
    <source>
        <dbReference type="SAM" id="Coils"/>
    </source>
</evidence>
<sequence>MQPTPLAPPVKLPLSLWPTTKFATYCSVLGLSAATFYGAWKYAALWKNVQKWRIDEREAHRRQEEELALLRDVLKKRDAEVQQTKIAVLSNLEEIEGLRKKVADIGRDLEGAKLQNRTLVDRTKTLSARNQLLEAELNRVKGENLQAVDLLRTRTAELKGAQAFLTKADQLSGADVIKLVEGLNAEIMQTAAVLAEELGVEKKDGKETGGGNVAMSGADVDSGAGEAETMEPDDLKEAYARTEEIIGPRMADLLKTTEHHEDPILIQIALQASMAAYTHWIVSSWCFETPEDEHMLSEIYARVRESEEQAVSGRWRQLTRTHLQRMLSQDPDLTSEMADAFASIFVTAGYNKSLMTVHDWILNRFSGQISTVMNLAKRLNKQIGEGVTSCDLEALYIAPDVPYNATTMEDALRTTSARKLENGHDMILCTTDLGLVRAEKISGTTGDWHESVLLRPKVILSSGLASINGNAE</sequence>
<keyword evidence="1" id="KW-0175">Coiled coil</keyword>
<comment type="caution">
    <text evidence="3">The sequence shown here is derived from an EMBL/GenBank/DDBJ whole genome shotgun (WGS) entry which is preliminary data.</text>
</comment>
<evidence type="ECO:0000256" key="2">
    <source>
        <dbReference type="SAM" id="MobiDB-lite"/>
    </source>
</evidence>
<organism evidence="3">
    <name type="scientific">Psilocybe cubensis</name>
    <name type="common">Psychedelic mushroom</name>
    <name type="synonym">Stropharia cubensis</name>
    <dbReference type="NCBI Taxonomy" id="181762"/>
    <lineage>
        <taxon>Eukaryota</taxon>
        <taxon>Fungi</taxon>
        <taxon>Dikarya</taxon>
        <taxon>Basidiomycota</taxon>
        <taxon>Agaricomycotina</taxon>
        <taxon>Agaricomycetes</taxon>
        <taxon>Agaricomycetidae</taxon>
        <taxon>Agaricales</taxon>
        <taxon>Agaricineae</taxon>
        <taxon>Strophariaceae</taxon>
        <taxon>Psilocybe</taxon>
    </lineage>
</organism>
<feature type="region of interest" description="Disordered" evidence="2">
    <location>
        <begin position="204"/>
        <end position="231"/>
    </location>
</feature>
<dbReference type="AlphaFoldDB" id="A0A8H7Y5W0"/>